<dbReference type="Gene3D" id="3.40.50.300">
    <property type="entry name" value="P-loop containing nucleotide triphosphate hydrolases"/>
    <property type="match status" value="1"/>
</dbReference>
<dbReference type="Pfam" id="PF00005">
    <property type="entry name" value="ABC_tran"/>
    <property type="match status" value="1"/>
</dbReference>
<evidence type="ECO:0000256" key="2">
    <source>
        <dbReference type="ARBA" id="ARBA00022475"/>
    </source>
</evidence>
<sequence length="580" mass="62922">MPASGQHPLRVLYAALWRFAADVRGQLVGALSLLGTSQLIRLGMPWLAGKAINALQQGEIGTATRWIALLVFVYLVSWGVHGPGRVLERNVAVRVREMLADTLYARIAAAPLTWHDAHHSGELQHRVHQAGRALSDFAQNQFVYLASAVTFVGPLIALMLLSRASGVLALLGYVLIGLVILRFDRALMKLARTENDADRRYVAALLDFIGNASTVIGLRLQAASRVLLRRRMAAVSVPLKRTAMLNEGKWATVELLGLGLTWALVLIYVWHERAPDQPVQLGNVFMIYQYAQQAAAVVGSMAANFQNFARMHTDYLSADPIWAAPGDPLDGRSDTPIEREAGWQRIAIHNLAWGYADATRGGGLHDMALALHRGERIALVGPSGGGKSTLLRVLAGLYLPQHGSLRIDGHVQDWATLRGLATLIPQEIEVFEASVRENLTFGTPCEEAALQAALHASAFDEVLAATKGSLDTPLTERGFNLSGGQRQRLCLARGVLAAQGSSLLLLDEPTSALDALTEARVLERIGAAFPDACMIASIHRLSVLDHFDTVVLMVAGRIADAGPRAEVLQRQPQLRHGTHK</sequence>
<dbReference type="InterPro" id="IPR027417">
    <property type="entry name" value="P-loop_NTPase"/>
</dbReference>
<dbReference type="SMART" id="SM00382">
    <property type="entry name" value="AAA"/>
    <property type="match status" value="1"/>
</dbReference>
<dbReference type="RefSeq" id="WP_340367042.1">
    <property type="nucleotide sequence ID" value="NZ_JBBKZV010000028.1"/>
</dbReference>
<evidence type="ECO:0000256" key="5">
    <source>
        <dbReference type="ARBA" id="ARBA00022840"/>
    </source>
</evidence>
<feature type="domain" description="ABC transmembrane type-1" evidence="10">
    <location>
        <begin position="28"/>
        <end position="310"/>
    </location>
</feature>
<feature type="domain" description="ABC transporter" evidence="9">
    <location>
        <begin position="346"/>
        <end position="580"/>
    </location>
</feature>
<keyword evidence="7 8" id="KW-0472">Membrane</keyword>
<comment type="caution">
    <text evidence="11">The sequence shown here is derived from an EMBL/GenBank/DDBJ whole genome shotgun (WGS) entry which is preliminary data.</text>
</comment>
<evidence type="ECO:0000256" key="7">
    <source>
        <dbReference type="ARBA" id="ARBA00023136"/>
    </source>
</evidence>
<dbReference type="Proteomes" id="UP001363010">
    <property type="component" value="Unassembled WGS sequence"/>
</dbReference>
<evidence type="ECO:0000256" key="3">
    <source>
        <dbReference type="ARBA" id="ARBA00022692"/>
    </source>
</evidence>
<evidence type="ECO:0000256" key="8">
    <source>
        <dbReference type="SAM" id="Phobius"/>
    </source>
</evidence>
<dbReference type="Pfam" id="PF00664">
    <property type="entry name" value="ABC_membrane"/>
    <property type="match status" value="1"/>
</dbReference>
<dbReference type="PROSITE" id="PS50893">
    <property type="entry name" value="ABC_TRANSPORTER_2"/>
    <property type="match status" value="1"/>
</dbReference>
<evidence type="ECO:0000256" key="1">
    <source>
        <dbReference type="ARBA" id="ARBA00004651"/>
    </source>
</evidence>
<reference evidence="11 12" key="1">
    <citation type="submission" date="2024-03" db="EMBL/GenBank/DDBJ databases">
        <title>Novel species of the genus Variovorax.</title>
        <authorList>
            <person name="Liu Q."/>
            <person name="Xin Y.-H."/>
        </authorList>
    </citation>
    <scope>NUCLEOTIDE SEQUENCE [LARGE SCALE GENOMIC DNA]</scope>
    <source>
        <strain evidence="11 12">KACC 18501</strain>
    </source>
</reference>
<dbReference type="GO" id="GO:0005524">
    <property type="term" value="F:ATP binding"/>
    <property type="evidence" value="ECO:0007669"/>
    <property type="project" value="UniProtKB-KW"/>
</dbReference>
<dbReference type="PROSITE" id="PS00211">
    <property type="entry name" value="ABC_TRANSPORTER_1"/>
    <property type="match status" value="1"/>
</dbReference>
<comment type="subcellular location">
    <subcellularLocation>
        <location evidence="1">Cell membrane</location>
        <topology evidence="1">Multi-pass membrane protein</topology>
    </subcellularLocation>
</comment>
<feature type="transmembrane region" description="Helical" evidence="8">
    <location>
        <begin position="142"/>
        <end position="161"/>
    </location>
</feature>
<name>A0ABU8W7Q5_9BURK</name>
<dbReference type="InterPro" id="IPR017871">
    <property type="entry name" value="ABC_transporter-like_CS"/>
</dbReference>
<dbReference type="InterPro" id="IPR011527">
    <property type="entry name" value="ABC1_TM_dom"/>
</dbReference>
<evidence type="ECO:0000313" key="12">
    <source>
        <dbReference type="Proteomes" id="UP001363010"/>
    </source>
</evidence>
<dbReference type="PANTHER" id="PTHR43394:SF1">
    <property type="entry name" value="ATP-BINDING CASSETTE SUB-FAMILY B MEMBER 10, MITOCHONDRIAL"/>
    <property type="match status" value="1"/>
</dbReference>
<dbReference type="EMBL" id="JBBKZV010000028">
    <property type="protein sequence ID" value="MEJ8826005.1"/>
    <property type="molecule type" value="Genomic_DNA"/>
</dbReference>
<evidence type="ECO:0000256" key="4">
    <source>
        <dbReference type="ARBA" id="ARBA00022741"/>
    </source>
</evidence>
<dbReference type="InterPro" id="IPR039421">
    <property type="entry name" value="Type_1_exporter"/>
</dbReference>
<protein>
    <submittedName>
        <fullName evidence="11">ABC transporter ATP-binding protein</fullName>
    </submittedName>
</protein>
<gene>
    <name evidence="11" type="ORF">WKW80_28930</name>
</gene>
<evidence type="ECO:0000313" key="11">
    <source>
        <dbReference type="EMBL" id="MEJ8826005.1"/>
    </source>
</evidence>
<dbReference type="SUPFAM" id="SSF52540">
    <property type="entry name" value="P-loop containing nucleoside triphosphate hydrolases"/>
    <property type="match status" value="1"/>
</dbReference>
<keyword evidence="6 8" id="KW-1133">Transmembrane helix</keyword>
<organism evidence="11 12">
    <name type="scientific">Variovorax humicola</name>
    <dbReference type="NCBI Taxonomy" id="1769758"/>
    <lineage>
        <taxon>Bacteria</taxon>
        <taxon>Pseudomonadati</taxon>
        <taxon>Pseudomonadota</taxon>
        <taxon>Betaproteobacteria</taxon>
        <taxon>Burkholderiales</taxon>
        <taxon>Comamonadaceae</taxon>
        <taxon>Variovorax</taxon>
    </lineage>
</organism>
<keyword evidence="4" id="KW-0547">Nucleotide-binding</keyword>
<dbReference type="PROSITE" id="PS50929">
    <property type="entry name" value="ABC_TM1F"/>
    <property type="match status" value="1"/>
</dbReference>
<keyword evidence="5 11" id="KW-0067">ATP-binding</keyword>
<proteinExistence type="predicted"/>
<dbReference type="InterPro" id="IPR003593">
    <property type="entry name" value="AAA+_ATPase"/>
</dbReference>
<keyword evidence="2" id="KW-1003">Cell membrane</keyword>
<dbReference type="Gene3D" id="1.20.1560.10">
    <property type="entry name" value="ABC transporter type 1, transmembrane domain"/>
    <property type="match status" value="1"/>
</dbReference>
<feature type="transmembrane region" description="Helical" evidence="8">
    <location>
        <begin position="167"/>
        <end position="183"/>
    </location>
</feature>
<dbReference type="InterPro" id="IPR003439">
    <property type="entry name" value="ABC_transporter-like_ATP-bd"/>
</dbReference>
<evidence type="ECO:0000259" key="10">
    <source>
        <dbReference type="PROSITE" id="PS50929"/>
    </source>
</evidence>
<keyword evidence="3 8" id="KW-0812">Transmembrane</keyword>
<accession>A0ABU8W7Q5</accession>
<evidence type="ECO:0000256" key="6">
    <source>
        <dbReference type="ARBA" id="ARBA00022989"/>
    </source>
</evidence>
<dbReference type="InterPro" id="IPR036640">
    <property type="entry name" value="ABC1_TM_sf"/>
</dbReference>
<dbReference type="SUPFAM" id="SSF90123">
    <property type="entry name" value="ABC transporter transmembrane region"/>
    <property type="match status" value="1"/>
</dbReference>
<dbReference type="PANTHER" id="PTHR43394">
    <property type="entry name" value="ATP-DEPENDENT PERMEASE MDL1, MITOCHONDRIAL"/>
    <property type="match status" value="1"/>
</dbReference>
<evidence type="ECO:0000259" key="9">
    <source>
        <dbReference type="PROSITE" id="PS50893"/>
    </source>
</evidence>
<keyword evidence="12" id="KW-1185">Reference proteome</keyword>